<protein>
    <submittedName>
        <fullName evidence="7">SGF29 tudor-like domain-domain-containing protein</fullName>
    </submittedName>
</protein>
<dbReference type="AlphaFoldDB" id="A0A1X2HIV4"/>
<keyword evidence="8" id="KW-1185">Reference proteome</keyword>
<dbReference type="GO" id="GO:0000124">
    <property type="term" value="C:SAGA complex"/>
    <property type="evidence" value="ECO:0007669"/>
    <property type="project" value="InterPro"/>
</dbReference>
<dbReference type="InterPro" id="IPR047287">
    <property type="entry name" value="Tudor_SGF29_rpt2"/>
</dbReference>
<comment type="caution">
    <text evidence="7">The sequence shown here is derived from an EMBL/GenBank/DDBJ whole genome shotgun (WGS) entry which is preliminary data.</text>
</comment>
<name>A0A1X2HIV4_SYNRA</name>
<evidence type="ECO:0000256" key="4">
    <source>
        <dbReference type="ARBA" id="ARBA00023242"/>
    </source>
</evidence>
<feature type="domain" description="SGF29 C-terminal" evidence="6">
    <location>
        <begin position="133"/>
        <end position="274"/>
    </location>
</feature>
<evidence type="ECO:0000313" key="8">
    <source>
        <dbReference type="Proteomes" id="UP000242180"/>
    </source>
</evidence>
<evidence type="ECO:0000256" key="3">
    <source>
        <dbReference type="ARBA" id="ARBA00023163"/>
    </source>
</evidence>
<dbReference type="GO" id="GO:0005634">
    <property type="term" value="C:nucleus"/>
    <property type="evidence" value="ECO:0007669"/>
    <property type="project" value="UniProtKB-SubCell"/>
</dbReference>
<feature type="region of interest" description="Disordered" evidence="5">
    <location>
        <begin position="1"/>
        <end position="22"/>
    </location>
</feature>
<keyword evidence="2" id="KW-0805">Transcription regulation</keyword>
<keyword evidence="3" id="KW-0804">Transcription</keyword>
<evidence type="ECO:0000256" key="1">
    <source>
        <dbReference type="ARBA" id="ARBA00004123"/>
    </source>
</evidence>
<dbReference type="Proteomes" id="UP000242180">
    <property type="component" value="Unassembled WGS sequence"/>
</dbReference>
<dbReference type="InterPro" id="IPR037802">
    <property type="entry name" value="SGF29"/>
</dbReference>
<dbReference type="PANTHER" id="PTHR21539">
    <property type="entry name" value="SAGA-ASSOCIATED FACTOR 29"/>
    <property type="match status" value="1"/>
</dbReference>
<dbReference type="PANTHER" id="PTHR21539:SF0">
    <property type="entry name" value="SAGA-ASSOCIATED FACTOR 29"/>
    <property type="match status" value="1"/>
</dbReference>
<dbReference type="CDD" id="cd20393">
    <property type="entry name" value="Tudor_SGF29_rpt1"/>
    <property type="match status" value="1"/>
</dbReference>
<evidence type="ECO:0000313" key="7">
    <source>
        <dbReference type="EMBL" id="ORY98969.1"/>
    </source>
</evidence>
<dbReference type="Pfam" id="PF07039">
    <property type="entry name" value="SGF29_Tudor"/>
    <property type="match status" value="1"/>
</dbReference>
<dbReference type="PROSITE" id="PS51518">
    <property type="entry name" value="SGF29_C"/>
    <property type="match status" value="1"/>
</dbReference>
<dbReference type="OrthoDB" id="10265994at2759"/>
<dbReference type="STRING" id="13706.A0A1X2HIV4"/>
<gene>
    <name evidence="7" type="ORF">BCR43DRAFT_513117</name>
</gene>
<dbReference type="Gene3D" id="2.30.30.140">
    <property type="match status" value="2"/>
</dbReference>
<comment type="subcellular location">
    <subcellularLocation>
        <location evidence="1">Nucleus</location>
    </subcellularLocation>
</comment>
<evidence type="ECO:0000259" key="6">
    <source>
        <dbReference type="PROSITE" id="PS51518"/>
    </source>
</evidence>
<feature type="compositionally biased region" description="Basic and acidic residues" evidence="5">
    <location>
        <begin position="109"/>
        <end position="121"/>
    </location>
</feature>
<dbReference type="EMBL" id="MCGN01000003">
    <property type="protein sequence ID" value="ORY98969.1"/>
    <property type="molecule type" value="Genomic_DNA"/>
</dbReference>
<accession>A0A1X2HIV4</accession>
<evidence type="ECO:0000256" key="2">
    <source>
        <dbReference type="ARBA" id="ARBA00023015"/>
    </source>
</evidence>
<organism evidence="7 8">
    <name type="scientific">Syncephalastrum racemosum</name>
    <name type="common">Filamentous fungus</name>
    <dbReference type="NCBI Taxonomy" id="13706"/>
    <lineage>
        <taxon>Eukaryota</taxon>
        <taxon>Fungi</taxon>
        <taxon>Fungi incertae sedis</taxon>
        <taxon>Mucoromycota</taxon>
        <taxon>Mucoromycotina</taxon>
        <taxon>Mucoromycetes</taxon>
        <taxon>Mucorales</taxon>
        <taxon>Syncephalastraceae</taxon>
        <taxon>Syncephalastrum</taxon>
    </lineage>
</organism>
<evidence type="ECO:0000256" key="5">
    <source>
        <dbReference type="SAM" id="MobiDB-lite"/>
    </source>
</evidence>
<dbReference type="InterPro" id="IPR047288">
    <property type="entry name" value="Tudor_SGF29_rpt1"/>
</dbReference>
<dbReference type="InParanoid" id="A0A1X2HIV4"/>
<reference evidence="7 8" key="1">
    <citation type="submission" date="2016-07" db="EMBL/GenBank/DDBJ databases">
        <title>Pervasive Adenine N6-methylation of Active Genes in Fungi.</title>
        <authorList>
            <consortium name="DOE Joint Genome Institute"/>
            <person name="Mondo S.J."/>
            <person name="Dannebaum R.O."/>
            <person name="Kuo R.C."/>
            <person name="Labutti K."/>
            <person name="Haridas S."/>
            <person name="Kuo A."/>
            <person name="Salamov A."/>
            <person name="Ahrendt S.R."/>
            <person name="Lipzen A."/>
            <person name="Sullivan W."/>
            <person name="Andreopoulos W.B."/>
            <person name="Clum A."/>
            <person name="Lindquist E."/>
            <person name="Daum C."/>
            <person name="Ramamoorthy G.K."/>
            <person name="Gryganskyi A."/>
            <person name="Culley D."/>
            <person name="Magnuson J.K."/>
            <person name="James T.Y."/>
            <person name="O'Malley M.A."/>
            <person name="Stajich J.E."/>
            <person name="Spatafora J.W."/>
            <person name="Visel A."/>
            <person name="Grigoriev I.V."/>
        </authorList>
    </citation>
    <scope>NUCLEOTIDE SEQUENCE [LARGE SCALE GENOMIC DNA]</scope>
    <source>
        <strain evidence="7 8">NRRL 2496</strain>
    </source>
</reference>
<dbReference type="OMA" id="INFSTHY"/>
<dbReference type="InterPro" id="IPR010750">
    <property type="entry name" value="SGF29_tudor-like_dom"/>
</dbReference>
<dbReference type="CDD" id="cd20394">
    <property type="entry name" value="Tudor_SGF29_rpt2"/>
    <property type="match status" value="1"/>
</dbReference>
<proteinExistence type="predicted"/>
<sequence length="274" mass="31150">MADRKAPRSSRSTATLEESSEEHSLWKQICTSLADLEDTQERSALVLEKINAITRSTDFNRGISASLKQQLGTLYQEAIELADKETLLNLDTREKISVLLALREASESDPRRKRKRLDDTINHQTTRKKNKTSSGTLLPGTSVAARQPNQKGKSEEWILAVVLGFQPDKNKYFVEDVDQDETGKKQQVSLYFGRRNIIPIPDRKDEAIATNHSDFPVGQKVLALYPGTTCFYRATVIVPPIKNEDINFSTHYRVRFDDDNDDAKYVMPEHVLRI</sequence>
<keyword evidence="4" id="KW-0539">Nucleus</keyword>
<feature type="region of interest" description="Disordered" evidence="5">
    <location>
        <begin position="109"/>
        <end position="146"/>
    </location>
</feature>